<keyword evidence="4" id="KW-0808">Transferase</keyword>
<dbReference type="SUPFAM" id="SSF55874">
    <property type="entry name" value="ATPase domain of HSP90 chaperone/DNA topoisomerase II/histidine kinase"/>
    <property type="match status" value="1"/>
</dbReference>
<dbReference type="GO" id="GO:0006355">
    <property type="term" value="P:regulation of DNA-templated transcription"/>
    <property type="evidence" value="ECO:0007669"/>
    <property type="project" value="InterPro"/>
</dbReference>
<dbReference type="PROSITE" id="PS50112">
    <property type="entry name" value="PAS"/>
    <property type="match status" value="1"/>
</dbReference>
<dbReference type="Gene3D" id="3.30.450.20">
    <property type="entry name" value="PAS domain"/>
    <property type="match status" value="2"/>
</dbReference>
<evidence type="ECO:0000256" key="3">
    <source>
        <dbReference type="ARBA" id="ARBA00022553"/>
    </source>
</evidence>
<dbReference type="PANTHER" id="PTHR43065">
    <property type="entry name" value="SENSOR HISTIDINE KINASE"/>
    <property type="match status" value="1"/>
</dbReference>
<dbReference type="Gene3D" id="3.30.565.10">
    <property type="entry name" value="Histidine kinase-like ATPase, C-terminal domain"/>
    <property type="match status" value="1"/>
</dbReference>
<feature type="domain" description="PAS" evidence="11">
    <location>
        <begin position="111"/>
        <end position="181"/>
    </location>
</feature>
<evidence type="ECO:0000259" key="11">
    <source>
        <dbReference type="PROSITE" id="PS50112"/>
    </source>
</evidence>
<protein>
    <recommendedName>
        <fullName evidence="2">histidine kinase</fullName>
        <ecNumber evidence="2">2.7.13.3</ecNumber>
    </recommendedName>
</protein>
<dbReference type="GO" id="GO:0000155">
    <property type="term" value="F:phosphorelay sensor kinase activity"/>
    <property type="evidence" value="ECO:0007669"/>
    <property type="project" value="InterPro"/>
</dbReference>
<name>A0A840YEI0_9SPHN</name>
<dbReference type="AlphaFoldDB" id="A0A840YEI0"/>
<dbReference type="SMART" id="SM00387">
    <property type="entry name" value="HATPase_c"/>
    <property type="match status" value="1"/>
</dbReference>
<evidence type="ECO:0000313" key="13">
    <source>
        <dbReference type="Proteomes" id="UP000527143"/>
    </source>
</evidence>
<keyword evidence="7" id="KW-0067">ATP-binding</keyword>
<dbReference type="InterPro" id="IPR000014">
    <property type="entry name" value="PAS"/>
</dbReference>
<dbReference type="InterPro" id="IPR005467">
    <property type="entry name" value="His_kinase_dom"/>
</dbReference>
<gene>
    <name evidence="12" type="ORF">FHT02_003109</name>
</gene>
<keyword evidence="6" id="KW-0418">Kinase</keyword>
<dbReference type="GO" id="GO:0005524">
    <property type="term" value="F:ATP binding"/>
    <property type="evidence" value="ECO:0007669"/>
    <property type="project" value="UniProtKB-KW"/>
</dbReference>
<dbReference type="InterPro" id="IPR036890">
    <property type="entry name" value="HATPase_C_sf"/>
</dbReference>
<keyword evidence="9" id="KW-0472">Membrane</keyword>
<keyword evidence="3" id="KW-0597">Phosphoprotein</keyword>
<dbReference type="Pfam" id="PF00989">
    <property type="entry name" value="PAS"/>
    <property type="match status" value="1"/>
</dbReference>
<proteinExistence type="predicted"/>
<dbReference type="EMBL" id="JACIJF010000010">
    <property type="protein sequence ID" value="MBB5711857.1"/>
    <property type="molecule type" value="Genomic_DNA"/>
</dbReference>
<feature type="transmembrane region" description="Helical" evidence="9">
    <location>
        <begin position="86"/>
        <end position="105"/>
    </location>
</feature>
<evidence type="ECO:0000256" key="8">
    <source>
        <dbReference type="ARBA" id="ARBA00023012"/>
    </source>
</evidence>
<dbReference type="EC" id="2.7.13.3" evidence="2"/>
<feature type="domain" description="Histidine kinase" evidence="10">
    <location>
        <begin position="413"/>
        <end position="627"/>
    </location>
</feature>
<organism evidence="12 13">
    <name type="scientific">Sphingomonas xinjiangensis</name>
    <dbReference type="NCBI Taxonomy" id="643568"/>
    <lineage>
        <taxon>Bacteria</taxon>
        <taxon>Pseudomonadati</taxon>
        <taxon>Pseudomonadota</taxon>
        <taxon>Alphaproteobacteria</taxon>
        <taxon>Sphingomonadales</taxon>
        <taxon>Sphingomonadaceae</taxon>
        <taxon>Sphingomonas</taxon>
    </lineage>
</organism>
<keyword evidence="9" id="KW-0812">Transmembrane</keyword>
<evidence type="ECO:0000256" key="7">
    <source>
        <dbReference type="ARBA" id="ARBA00022840"/>
    </source>
</evidence>
<dbReference type="InterPro" id="IPR003594">
    <property type="entry name" value="HATPase_dom"/>
</dbReference>
<accession>A0A840YEI0</accession>
<dbReference type="SUPFAM" id="SSF47384">
    <property type="entry name" value="Homodimeric domain of signal transducing histidine kinase"/>
    <property type="match status" value="1"/>
</dbReference>
<dbReference type="SUPFAM" id="SSF55785">
    <property type="entry name" value="PYP-like sensor domain (PAS domain)"/>
    <property type="match status" value="2"/>
</dbReference>
<evidence type="ECO:0000256" key="2">
    <source>
        <dbReference type="ARBA" id="ARBA00012438"/>
    </source>
</evidence>
<feature type="transmembrane region" description="Helical" evidence="9">
    <location>
        <begin position="33"/>
        <end position="49"/>
    </location>
</feature>
<dbReference type="Gene3D" id="1.10.287.130">
    <property type="match status" value="1"/>
</dbReference>
<keyword evidence="8" id="KW-0902">Two-component regulatory system</keyword>
<sequence length="644" mass="70017">MSGSVPARPLQAVHLLAALASVGIFLVDILTEIHGAVAVLYIVVLLIAAPSLRSRAVAAAGSVAALLTLTAYLYMHALQPFSSSTLRLLVSLVAIGATTVLLISNKRAEDLLRQRAELLELSRDMIFATDRERSIIFWNKACEESYGWTRSEAIGRKPNELLLTEFPDSMEASLAELQKRGSWEGQLIQTTRAGQRIPVLARWSIGKDSAGQVASILEVGTDARPGLAARDALIESEHRYRTMFEHAPVAILSEDWSGVKRALADLRSRGVSDIDEFVCRNPEFIQGMRKLHSFNDVNRTTLKIFGFETKEAFFGAAPRLIPANYQSNIHMLRALFYGDLVAQGRRVLKRSTGPDMTVLWQTVIPQDDEGLRRLLFFATDITRLVEAENRLLDAQAGLARAGRVSLVGELAASIAHEVNQPLAAMAMFASSARSWLSRPEPELGRAAADMDRMVFAAEQANEILFRTRAFLSEETHQFAPVAIQDVISAALLLVQRDMDSDNIDLQVSIGADLPCVTGDSVQLQQTVVNLLLNAVQAMSEVDATKRRIELVATAVQPCGVSVTVKDAGPGISAELSAKVFEPFFSTKRNGMGMGLAICRTIVEAHGGSLEVIQGEGGILRLWLPGGGDVRVAAANPFSDASQRP</sequence>
<dbReference type="InterPro" id="IPR013767">
    <property type="entry name" value="PAS_fold"/>
</dbReference>
<keyword evidence="9" id="KW-1133">Transmembrane helix</keyword>
<dbReference type="PROSITE" id="PS50109">
    <property type="entry name" value="HIS_KIN"/>
    <property type="match status" value="1"/>
</dbReference>
<dbReference type="PANTHER" id="PTHR43065:SF10">
    <property type="entry name" value="PEROXIDE STRESS-ACTIVATED HISTIDINE KINASE MAK3"/>
    <property type="match status" value="1"/>
</dbReference>
<dbReference type="Proteomes" id="UP000527143">
    <property type="component" value="Unassembled WGS sequence"/>
</dbReference>
<comment type="catalytic activity">
    <reaction evidence="1">
        <text>ATP + protein L-histidine = ADP + protein N-phospho-L-histidine.</text>
        <dbReference type="EC" id="2.7.13.3"/>
    </reaction>
</comment>
<evidence type="ECO:0000259" key="10">
    <source>
        <dbReference type="PROSITE" id="PS50109"/>
    </source>
</evidence>
<evidence type="ECO:0000256" key="4">
    <source>
        <dbReference type="ARBA" id="ARBA00022679"/>
    </source>
</evidence>
<evidence type="ECO:0000313" key="12">
    <source>
        <dbReference type="EMBL" id="MBB5711857.1"/>
    </source>
</evidence>
<dbReference type="NCBIfam" id="TIGR00229">
    <property type="entry name" value="sensory_box"/>
    <property type="match status" value="1"/>
</dbReference>
<evidence type="ECO:0000256" key="5">
    <source>
        <dbReference type="ARBA" id="ARBA00022741"/>
    </source>
</evidence>
<evidence type="ECO:0000256" key="9">
    <source>
        <dbReference type="SAM" id="Phobius"/>
    </source>
</evidence>
<feature type="transmembrane region" description="Helical" evidence="9">
    <location>
        <begin position="12"/>
        <end position="27"/>
    </location>
</feature>
<dbReference type="PRINTS" id="PR00344">
    <property type="entry name" value="BCTRLSENSOR"/>
</dbReference>
<dbReference type="InterPro" id="IPR036097">
    <property type="entry name" value="HisK_dim/P_sf"/>
</dbReference>
<comment type="caution">
    <text evidence="12">The sequence shown here is derived from an EMBL/GenBank/DDBJ whole genome shotgun (WGS) entry which is preliminary data.</text>
</comment>
<dbReference type="SMART" id="SM00091">
    <property type="entry name" value="PAS"/>
    <property type="match status" value="1"/>
</dbReference>
<dbReference type="InterPro" id="IPR035965">
    <property type="entry name" value="PAS-like_dom_sf"/>
</dbReference>
<keyword evidence="13" id="KW-1185">Reference proteome</keyword>
<dbReference type="RefSeq" id="WP_184089406.1">
    <property type="nucleotide sequence ID" value="NZ_JACIJF010000010.1"/>
</dbReference>
<reference evidence="12 13" key="1">
    <citation type="submission" date="2020-08" db="EMBL/GenBank/DDBJ databases">
        <title>Genomic Encyclopedia of Type Strains, Phase IV (KMG-IV): sequencing the most valuable type-strain genomes for metagenomic binning, comparative biology and taxonomic classification.</title>
        <authorList>
            <person name="Goeker M."/>
        </authorList>
    </citation>
    <scope>NUCLEOTIDE SEQUENCE [LARGE SCALE GENOMIC DNA]</scope>
    <source>
        <strain evidence="12 13">DSM 26736</strain>
    </source>
</reference>
<dbReference type="InterPro" id="IPR004358">
    <property type="entry name" value="Sig_transdc_His_kin-like_C"/>
</dbReference>
<evidence type="ECO:0000256" key="1">
    <source>
        <dbReference type="ARBA" id="ARBA00000085"/>
    </source>
</evidence>
<dbReference type="Pfam" id="PF02518">
    <property type="entry name" value="HATPase_c"/>
    <property type="match status" value="1"/>
</dbReference>
<evidence type="ECO:0000256" key="6">
    <source>
        <dbReference type="ARBA" id="ARBA00022777"/>
    </source>
</evidence>
<feature type="transmembrane region" description="Helical" evidence="9">
    <location>
        <begin position="56"/>
        <end position="74"/>
    </location>
</feature>
<keyword evidence="5" id="KW-0547">Nucleotide-binding</keyword>
<dbReference type="CDD" id="cd00130">
    <property type="entry name" value="PAS"/>
    <property type="match status" value="1"/>
</dbReference>